<proteinExistence type="predicted"/>
<dbReference type="AlphaFoldDB" id="A0A9Q0LKB3"/>
<feature type="transmembrane region" description="Helical" evidence="1">
    <location>
        <begin position="102"/>
        <end position="127"/>
    </location>
</feature>
<protein>
    <submittedName>
        <fullName evidence="2">Uncharacterized protein</fullName>
    </submittedName>
</protein>
<name>A0A9Q0LKB3_ANAIG</name>
<keyword evidence="1" id="KW-0472">Membrane</keyword>
<organism evidence="2 3">
    <name type="scientific">Anaeramoeba ignava</name>
    <name type="common">Anaerobic marine amoeba</name>
    <dbReference type="NCBI Taxonomy" id="1746090"/>
    <lineage>
        <taxon>Eukaryota</taxon>
        <taxon>Metamonada</taxon>
        <taxon>Anaeramoebidae</taxon>
        <taxon>Anaeramoeba</taxon>
    </lineage>
</organism>
<sequence>MDMTICPTIDGYAKKPSKFLHILWLILNICFLAISICFIITGAYWKGKDNEEKCTSTKLSQYLISGGSIFLAFSLTMFHNFFSSCFMTEIDAWGDGEQDSFFCIRTLICQLIFGIANFVLAILSILIIKSDLKGCSNSLYVFGIIYSVLGLTVLGGFCLYFPIASVFRN</sequence>
<keyword evidence="3" id="KW-1185">Reference proteome</keyword>
<keyword evidence="1" id="KW-1133">Transmembrane helix</keyword>
<feature type="transmembrane region" description="Helical" evidence="1">
    <location>
        <begin position="139"/>
        <end position="163"/>
    </location>
</feature>
<evidence type="ECO:0000313" key="3">
    <source>
        <dbReference type="Proteomes" id="UP001149090"/>
    </source>
</evidence>
<accession>A0A9Q0LKB3</accession>
<feature type="transmembrane region" description="Helical" evidence="1">
    <location>
        <begin position="62"/>
        <end position="82"/>
    </location>
</feature>
<comment type="caution">
    <text evidence="2">The sequence shown here is derived from an EMBL/GenBank/DDBJ whole genome shotgun (WGS) entry which is preliminary data.</text>
</comment>
<evidence type="ECO:0000313" key="2">
    <source>
        <dbReference type="EMBL" id="KAJ5074407.1"/>
    </source>
</evidence>
<dbReference type="Proteomes" id="UP001149090">
    <property type="component" value="Unassembled WGS sequence"/>
</dbReference>
<gene>
    <name evidence="2" type="ORF">M0811_01037</name>
</gene>
<feature type="transmembrane region" description="Helical" evidence="1">
    <location>
        <begin position="22"/>
        <end position="41"/>
    </location>
</feature>
<keyword evidence="1" id="KW-0812">Transmembrane</keyword>
<dbReference type="EMBL" id="JAPDFW010000070">
    <property type="protein sequence ID" value="KAJ5074407.1"/>
    <property type="molecule type" value="Genomic_DNA"/>
</dbReference>
<evidence type="ECO:0000256" key="1">
    <source>
        <dbReference type="SAM" id="Phobius"/>
    </source>
</evidence>
<reference evidence="2" key="1">
    <citation type="submission" date="2022-10" db="EMBL/GenBank/DDBJ databases">
        <title>Novel sulphate-reducing endosymbionts in the free-living metamonad Anaeramoeba.</title>
        <authorList>
            <person name="Jerlstrom-Hultqvist J."/>
            <person name="Cepicka I."/>
            <person name="Gallot-Lavallee L."/>
            <person name="Salas-Leiva D."/>
            <person name="Curtis B.A."/>
            <person name="Zahonova K."/>
            <person name="Pipaliya S."/>
            <person name="Dacks J."/>
            <person name="Roger A.J."/>
        </authorList>
    </citation>
    <scope>NUCLEOTIDE SEQUENCE</scope>
    <source>
        <strain evidence="2">BMAN</strain>
    </source>
</reference>